<dbReference type="Gene3D" id="3.30.420.40">
    <property type="match status" value="1"/>
</dbReference>
<evidence type="ECO:0000256" key="5">
    <source>
        <dbReference type="ARBA" id="ARBA00047905"/>
    </source>
</evidence>
<comment type="catalytic activity">
    <reaction evidence="5">
        <text>D-fructose + ATP = D-fructose 6-phosphate + ADP + H(+)</text>
        <dbReference type="Rhea" id="RHEA:16125"/>
        <dbReference type="ChEBI" id="CHEBI:15378"/>
        <dbReference type="ChEBI" id="CHEBI:30616"/>
        <dbReference type="ChEBI" id="CHEBI:37721"/>
        <dbReference type="ChEBI" id="CHEBI:61527"/>
        <dbReference type="ChEBI" id="CHEBI:456216"/>
        <dbReference type="EC" id="2.7.1.1"/>
    </reaction>
    <physiologicalReaction direction="left-to-right" evidence="5">
        <dbReference type="Rhea" id="RHEA:16126"/>
    </physiologicalReaction>
</comment>
<dbReference type="GO" id="GO:0005524">
    <property type="term" value="F:ATP binding"/>
    <property type="evidence" value="ECO:0007669"/>
    <property type="project" value="UniProtKB-UniRule"/>
</dbReference>
<dbReference type="AlphaFoldDB" id="A0A8S2N4Y9"/>
<keyword evidence="7" id="KW-0808">Transferase</keyword>
<sequence length="224" mass="25456">MAPSSEYIIEFKIDVFKTLKLAGTTTGVLVAIGLGAYYIHRSLQSSKRVVLRDEVRNILRPFQLSEEQIRRVMANLNSEMTNGLKSNSATNELAMFPTYVHHGPSGQESGEYLVVDLGGSNFRVSHVVIEARNRMRLNNKIFLIPHSLLLGEGEKLFDYIAECLQRFIDDNKLSLHKSSDYKFDLGKNFIFIFIMLNLHLRVLIYFVSHENTSGNGKFRVNGIV</sequence>
<name>A0A8S2N4Y9_9BILA</name>
<comment type="similarity">
    <text evidence="7">Belongs to the hexokinase family.</text>
</comment>
<dbReference type="Pfam" id="PF00349">
    <property type="entry name" value="Hexokinase_1"/>
    <property type="match status" value="1"/>
</dbReference>
<dbReference type="GO" id="GO:0004340">
    <property type="term" value="F:glucokinase activity"/>
    <property type="evidence" value="ECO:0007669"/>
    <property type="project" value="TreeGrafter"/>
</dbReference>
<keyword evidence="7" id="KW-0547">Nucleotide-binding</keyword>
<keyword evidence="7" id="KW-0418">Kinase</keyword>
<keyword evidence="3 7" id="KW-0324">Glycolysis</keyword>
<protein>
    <recommendedName>
        <fullName evidence="7">Phosphotransferase</fullName>
        <ecNumber evidence="7">2.7.1.-</ecNumber>
    </recommendedName>
</protein>
<dbReference type="PANTHER" id="PTHR19443:SF16">
    <property type="entry name" value="HEXOKINASE TYPE 1-RELATED"/>
    <property type="match status" value="1"/>
</dbReference>
<comment type="pathway">
    <text evidence="2">Carbohydrate metabolism; hexose metabolism.</text>
</comment>
<comment type="caution">
    <text evidence="10">The sequence shown here is derived from an EMBL/GenBank/DDBJ whole genome shotgun (WGS) entry which is preliminary data.</text>
</comment>
<dbReference type="EC" id="2.7.1.-" evidence="7"/>
<comment type="catalytic activity">
    <reaction evidence="4">
        <text>a D-hexose + ATP = a D-hexose 6-phosphate + ADP + H(+)</text>
        <dbReference type="Rhea" id="RHEA:22740"/>
        <dbReference type="ChEBI" id="CHEBI:4194"/>
        <dbReference type="ChEBI" id="CHEBI:15378"/>
        <dbReference type="ChEBI" id="CHEBI:30616"/>
        <dbReference type="ChEBI" id="CHEBI:229467"/>
        <dbReference type="ChEBI" id="CHEBI:456216"/>
        <dbReference type="EC" id="2.7.1.1"/>
    </reaction>
    <physiologicalReaction direction="left-to-right" evidence="4">
        <dbReference type="Rhea" id="RHEA:22741"/>
    </physiologicalReaction>
</comment>
<dbReference type="GO" id="GO:0008865">
    <property type="term" value="F:fructokinase activity"/>
    <property type="evidence" value="ECO:0007669"/>
    <property type="project" value="TreeGrafter"/>
</dbReference>
<dbReference type="InterPro" id="IPR043129">
    <property type="entry name" value="ATPase_NBD"/>
</dbReference>
<dbReference type="Proteomes" id="UP000676336">
    <property type="component" value="Unassembled WGS sequence"/>
</dbReference>
<keyword evidence="8" id="KW-0472">Membrane</keyword>
<organism evidence="10 11">
    <name type="scientific">Rotaria magnacalcarata</name>
    <dbReference type="NCBI Taxonomy" id="392030"/>
    <lineage>
        <taxon>Eukaryota</taxon>
        <taxon>Metazoa</taxon>
        <taxon>Spiralia</taxon>
        <taxon>Gnathifera</taxon>
        <taxon>Rotifera</taxon>
        <taxon>Eurotatoria</taxon>
        <taxon>Bdelloidea</taxon>
        <taxon>Philodinida</taxon>
        <taxon>Philodinidae</taxon>
        <taxon>Rotaria</taxon>
    </lineage>
</organism>
<dbReference type="PANTHER" id="PTHR19443">
    <property type="entry name" value="HEXOKINASE"/>
    <property type="match status" value="1"/>
</dbReference>
<keyword evidence="7" id="KW-0067">ATP-binding</keyword>
<dbReference type="SUPFAM" id="SSF53067">
    <property type="entry name" value="Actin-like ATPase domain"/>
    <property type="match status" value="1"/>
</dbReference>
<dbReference type="GO" id="GO:0005829">
    <property type="term" value="C:cytosol"/>
    <property type="evidence" value="ECO:0007669"/>
    <property type="project" value="TreeGrafter"/>
</dbReference>
<dbReference type="GO" id="GO:0006006">
    <property type="term" value="P:glucose metabolic process"/>
    <property type="evidence" value="ECO:0007669"/>
    <property type="project" value="TreeGrafter"/>
</dbReference>
<dbReference type="GO" id="GO:0001678">
    <property type="term" value="P:intracellular glucose homeostasis"/>
    <property type="evidence" value="ECO:0007669"/>
    <property type="project" value="InterPro"/>
</dbReference>
<dbReference type="GO" id="GO:0006096">
    <property type="term" value="P:glycolytic process"/>
    <property type="evidence" value="ECO:0007669"/>
    <property type="project" value="UniProtKB-KW"/>
</dbReference>
<evidence type="ECO:0000256" key="4">
    <source>
        <dbReference type="ARBA" id="ARBA00044613"/>
    </source>
</evidence>
<comment type="pathway">
    <text evidence="1">Carbohydrate degradation; glycolysis; D-glyceraldehyde 3-phosphate and glycerone phosphate from D-glucose: step 1/4.</text>
</comment>
<dbReference type="EMBL" id="CAJOBI010003924">
    <property type="protein sequence ID" value="CAF3984982.1"/>
    <property type="molecule type" value="Genomic_DNA"/>
</dbReference>
<dbReference type="Gene3D" id="1.10.287.1250">
    <property type="match status" value="1"/>
</dbReference>
<keyword evidence="8" id="KW-1133">Transmembrane helix</keyword>
<proteinExistence type="inferred from homology"/>
<evidence type="ECO:0000313" key="10">
    <source>
        <dbReference type="EMBL" id="CAF3984982.1"/>
    </source>
</evidence>
<evidence type="ECO:0000313" key="11">
    <source>
        <dbReference type="Proteomes" id="UP000676336"/>
    </source>
</evidence>
<feature type="domain" description="Hexokinase N-terminal" evidence="9">
    <location>
        <begin position="55"/>
        <end position="193"/>
    </location>
</feature>
<dbReference type="InterPro" id="IPR001312">
    <property type="entry name" value="Hexokinase"/>
</dbReference>
<evidence type="ECO:0000256" key="7">
    <source>
        <dbReference type="RuleBase" id="RU362007"/>
    </source>
</evidence>
<keyword evidence="8" id="KW-0812">Transmembrane</keyword>
<feature type="transmembrane region" description="Helical" evidence="8">
    <location>
        <begin position="189"/>
        <end position="208"/>
    </location>
</feature>
<comment type="catalytic activity">
    <reaction evidence="6">
        <text>D-glucose + ATP = D-glucose 6-phosphate + ADP + H(+)</text>
        <dbReference type="Rhea" id="RHEA:17825"/>
        <dbReference type="ChEBI" id="CHEBI:4167"/>
        <dbReference type="ChEBI" id="CHEBI:15378"/>
        <dbReference type="ChEBI" id="CHEBI:30616"/>
        <dbReference type="ChEBI" id="CHEBI:61548"/>
        <dbReference type="ChEBI" id="CHEBI:456216"/>
        <dbReference type="EC" id="2.7.1.1"/>
    </reaction>
    <physiologicalReaction direction="left-to-right" evidence="6">
        <dbReference type="Rhea" id="RHEA:17826"/>
    </physiologicalReaction>
</comment>
<dbReference type="PROSITE" id="PS51748">
    <property type="entry name" value="HEXOKINASE_2"/>
    <property type="match status" value="1"/>
</dbReference>
<evidence type="ECO:0000259" key="9">
    <source>
        <dbReference type="Pfam" id="PF00349"/>
    </source>
</evidence>
<evidence type="ECO:0000256" key="1">
    <source>
        <dbReference type="ARBA" id="ARBA00004888"/>
    </source>
</evidence>
<feature type="transmembrane region" description="Helical" evidence="8">
    <location>
        <begin position="21"/>
        <end position="39"/>
    </location>
</feature>
<dbReference type="GO" id="GO:0005739">
    <property type="term" value="C:mitochondrion"/>
    <property type="evidence" value="ECO:0007669"/>
    <property type="project" value="TreeGrafter"/>
</dbReference>
<evidence type="ECO:0000256" key="8">
    <source>
        <dbReference type="SAM" id="Phobius"/>
    </source>
</evidence>
<evidence type="ECO:0000256" key="3">
    <source>
        <dbReference type="ARBA" id="ARBA00023152"/>
    </source>
</evidence>
<dbReference type="GO" id="GO:0005536">
    <property type="term" value="F:D-glucose binding"/>
    <property type="evidence" value="ECO:0007669"/>
    <property type="project" value="InterPro"/>
</dbReference>
<reference evidence="10" key="1">
    <citation type="submission" date="2021-02" db="EMBL/GenBank/DDBJ databases">
        <authorList>
            <person name="Nowell W R."/>
        </authorList>
    </citation>
    <scope>NUCLEOTIDE SEQUENCE</scope>
</reference>
<evidence type="ECO:0000256" key="6">
    <source>
        <dbReference type="ARBA" id="ARBA00048160"/>
    </source>
</evidence>
<evidence type="ECO:0000256" key="2">
    <source>
        <dbReference type="ARBA" id="ARBA00005028"/>
    </source>
</evidence>
<dbReference type="InterPro" id="IPR022672">
    <property type="entry name" value="Hexokinase_N"/>
</dbReference>
<accession>A0A8S2N4Y9</accession>
<gene>
    <name evidence="10" type="ORF">SMN809_LOCUS11072</name>
</gene>